<keyword evidence="1" id="KW-0472">Membrane</keyword>
<protein>
    <submittedName>
        <fullName evidence="2">Uncharacterized protein</fullName>
    </submittedName>
</protein>
<name>A0A2M9ZF24_9LEPT</name>
<accession>A0A2M9ZF24</accession>
<proteinExistence type="predicted"/>
<dbReference type="EMBL" id="NPDT01000001">
    <property type="protein sequence ID" value="PJZ66974.1"/>
    <property type="molecule type" value="Genomic_DNA"/>
</dbReference>
<evidence type="ECO:0000313" key="2">
    <source>
        <dbReference type="EMBL" id="PJZ66974.1"/>
    </source>
</evidence>
<feature type="transmembrane region" description="Helical" evidence="1">
    <location>
        <begin position="73"/>
        <end position="92"/>
    </location>
</feature>
<organism evidence="2 3">
    <name type="scientific">Leptospira wolffii</name>
    <dbReference type="NCBI Taxonomy" id="409998"/>
    <lineage>
        <taxon>Bacteria</taxon>
        <taxon>Pseudomonadati</taxon>
        <taxon>Spirochaetota</taxon>
        <taxon>Spirochaetia</taxon>
        <taxon>Leptospirales</taxon>
        <taxon>Leptospiraceae</taxon>
        <taxon>Leptospira</taxon>
    </lineage>
</organism>
<comment type="caution">
    <text evidence="2">The sequence shown here is derived from an EMBL/GenBank/DDBJ whole genome shotgun (WGS) entry which is preliminary data.</text>
</comment>
<keyword evidence="1" id="KW-1133">Transmembrane helix</keyword>
<feature type="transmembrane region" description="Helical" evidence="1">
    <location>
        <begin position="104"/>
        <end position="124"/>
    </location>
</feature>
<evidence type="ECO:0000313" key="3">
    <source>
        <dbReference type="Proteomes" id="UP000231912"/>
    </source>
</evidence>
<feature type="transmembrane region" description="Helical" evidence="1">
    <location>
        <begin position="42"/>
        <end position="61"/>
    </location>
</feature>
<gene>
    <name evidence="2" type="ORF">CH371_02480</name>
</gene>
<reference evidence="2 3" key="1">
    <citation type="submission" date="2017-07" db="EMBL/GenBank/DDBJ databases">
        <title>Leptospira spp. isolated from tropical soils.</title>
        <authorList>
            <person name="Thibeaux R."/>
            <person name="Iraola G."/>
            <person name="Ferres I."/>
            <person name="Bierque E."/>
            <person name="Girault D."/>
            <person name="Soupe-Gilbert M.-E."/>
            <person name="Picardeau M."/>
            <person name="Goarant C."/>
        </authorList>
    </citation>
    <scope>NUCLEOTIDE SEQUENCE [LARGE SCALE GENOMIC DNA]</scope>
    <source>
        <strain evidence="2 3">FH2-C-A2</strain>
    </source>
</reference>
<dbReference type="RefSeq" id="WP_100757544.1">
    <property type="nucleotide sequence ID" value="NZ_NPDT01000001.1"/>
</dbReference>
<dbReference type="AlphaFoldDB" id="A0A2M9ZF24"/>
<dbReference type="Proteomes" id="UP000231912">
    <property type="component" value="Unassembled WGS sequence"/>
</dbReference>
<keyword evidence="1" id="KW-0812">Transmembrane</keyword>
<evidence type="ECO:0000256" key="1">
    <source>
        <dbReference type="SAM" id="Phobius"/>
    </source>
</evidence>
<sequence length="213" mass="24503">MNQITQFFSNLKADFDRLNQSVDELVKTYNAILHFLDLISNLFPIDLVLVLVLSIPILYLINTLSPSSPRVNYTISILFVSGIRSFLTHAISDTWDLFRVSKTAVLLLLPAYGFLLLKLILAWVRKIRIRNRALSPKNLESSFRSLQNAYHGLSAQIYSNLEDKTEKDFLDGEKFLARIQDLEESILGLKKLLSEKKNMHEMKPNDAKENFEI</sequence>